<feature type="transmembrane region" description="Helical" evidence="1">
    <location>
        <begin position="135"/>
        <end position="163"/>
    </location>
</feature>
<dbReference type="PANTHER" id="PTHR31676:SF76">
    <property type="entry name" value="OS05G0362300 PROTEIN"/>
    <property type="match status" value="1"/>
</dbReference>
<accession>A0A4Y7IT68</accession>
<evidence type="ECO:0000256" key="1">
    <source>
        <dbReference type="SAM" id="Phobius"/>
    </source>
</evidence>
<protein>
    <submittedName>
        <fullName evidence="3">Uncharacterized protein</fullName>
    </submittedName>
</protein>
<evidence type="ECO:0000313" key="4">
    <source>
        <dbReference type="Proteomes" id="UP000316621"/>
    </source>
</evidence>
<feature type="signal peptide" evidence="2">
    <location>
        <begin position="1"/>
        <end position="27"/>
    </location>
</feature>
<keyword evidence="1" id="KW-0472">Membrane</keyword>
<dbReference type="AlphaFoldDB" id="A0A4Y7IT68"/>
<dbReference type="InterPro" id="IPR036758">
    <property type="entry name" value="At5g01610-like"/>
</dbReference>
<dbReference type="Gramene" id="RZC50990">
    <property type="protein sequence ID" value="RZC50990"/>
    <property type="gene ID" value="C5167_019415"/>
</dbReference>
<evidence type="ECO:0000313" key="3">
    <source>
        <dbReference type="EMBL" id="RZC50990.1"/>
    </source>
</evidence>
<dbReference type="SUPFAM" id="SSF141562">
    <property type="entry name" value="At5g01610-like"/>
    <property type="match status" value="2"/>
</dbReference>
<feature type="transmembrane region" description="Helical" evidence="1">
    <location>
        <begin position="107"/>
        <end position="123"/>
    </location>
</feature>
<reference evidence="3 4" key="1">
    <citation type="journal article" date="2018" name="Science">
        <title>The opium poppy genome and morphinan production.</title>
        <authorList>
            <person name="Guo L."/>
            <person name="Winzer T."/>
            <person name="Yang X."/>
            <person name="Li Y."/>
            <person name="Ning Z."/>
            <person name="He Z."/>
            <person name="Teodor R."/>
            <person name="Lu Y."/>
            <person name="Bowser T.A."/>
            <person name="Graham I.A."/>
            <person name="Ye K."/>
        </authorList>
    </citation>
    <scope>NUCLEOTIDE SEQUENCE [LARGE SCALE GENOMIC DNA]</scope>
    <source>
        <strain evidence="4">cv. HN1</strain>
        <tissue evidence="3">Leaves</tissue>
    </source>
</reference>
<proteinExistence type="predicted"/>
<keyword evidence="2" id="KW-0732">Signal</keyword>
<dbReference type="Pfam" id="PF04398">
    <property type="entry name" value="DUF538"/>
    <property type="match status" value="2"/>
</dbReference>
<name>A0A4Y7IT68_PAPSO</name>
<dbReference type="EMBL" id="CM010716">
    <property type="protein sequence ID" value="RZC50990.1"/>
    <property type="molecule type" value="Genomic_DNA"/>
</dbReference>
<sequence>MSSASQTLLLGMILLCLTSSVIIPSTALNFEDDIRQSAYEVIQGYGFPVGLLPVGVKAFELDKNRGKFAVHLGEGACSFPIFGYEIKYEPTFTGIISNGKLTNLNGISVKVLSFYWVSIIEVLKRDDFSSLLELFQLISLLIIFMILLNVGVCLISVLCMILLCLTSSLITPAAAVEENSNLSAHEILQGYDFPVGLLPVGVTGYELDKSSGKFAVHFGAGDCSFPLSGYQLKYKSTITGVISKGKLINLSGISVRVLFVWANIIEVLKRDQLQFSIGIASAYFPIDSFYDSPKCGCGLNCKPRINPFIVSSS</sequence>
<keyword evidence="1" id="KW-0812">Transmembrane</keyword>
<evidence type="ECO:0000256" key="2">
    <source>
        <dbReference type="SAM" id="SignalP"/>
    </source>
</evidence>
<dbReference type="STRING" id="3469.A0A4Y7IT68"/>
<dbReference type="Proteomes" id="UP000316621">
    <property type="component" value="Chromosome 2"/>
</dbReference>
<dbReference type="PANTHER" id="PTHR31676">
    <property type="entry name" value="T31J12.3 PROTEIN-RELATED"/>
    <property type="match status" value="1"/>
</dbReference>
<dbReference type="OMA" id="NCKPRIN"/>
<keyword evidence="4" id="KW-1185">Reference proteome</keyword>
<organism evidence="3 4">
    <name type="scientific">Papaver somniferum</name>
    <name type="common">Opium poppy</name>
    <dbReference type="NCBI Taxonomy" id="3469"/>
    <lineage>
        <taxon>Eukaryota</taxon>
        <taxon>Viridiplantae</taxon>
        <taxon>Streptophyta</taxon>
        <taxon>Embryophyta</taxon>
        <taxon>Tracheophyta</taxon>
        <taxon>Spermatophyta</taxon>
        <taxon>Magnoliopsida</taxon>
        <taxon>Ranunculales</taxon>
        <taxon>Papaveraceae</taxon>
        <taxon>Papaveroideae</taxon>
        <taxon>Papaver</taxon>
    </lineage>
</organism>
<feature type="chain" id="PRO_5021198959" evidence="2">
    <location>
        <begin position="28"/>
        <end position="313"/>
    </location>
</feature>
<keyword evidence="1" id="KW-1133">Transmembrane helix</keyword>
<dbReference type="Gene3D" id="2.30.240.10">
    <property type="entry name" value="At5g01610-like"/>
    <property type="match status" value="2"/>
</dbReference>
<dbReference type="InterPro" id="IPR007493">
    <property type="entry name" value="DUF538"/>
</dbReference>
<gene>
    <name evidence="3" type="ORF">C5167_019415</name>
</gene>